<dbReference type="InterPro" id="IPR013106">
    <property type="entry name" value="Ig_V-set"/>
</dbReference>
<dbReference type="GO" id="GO:0031295">
    <property type="term" value="P:T cell costimulation"/>
    <property type="evidence" value="ECO:0007669"/>
    <property type="project" value="TreeGrafter"/>
</dbReference>
<organism evidence="13 14">
    <name type="scientific">Oreochromis niloticus</name>
    <name type="common">Nile tilapia</name>
    <name type="synonym">Tilapia nilotica</name>
    <dbReference type="NCBI Taxonomy" id="8128"/>
    <lineage>
        <taxon>Eukaryota</taxon>
        <taxon>Metazoa</taxon>
        <taxon>Chordata</taxon>
        <taxon>Craniata</taxon>
        <taxon>Vertebrata</taxon>
        <taxon>Euteleostomi</taxon>
        <taxon>Actinopterygii</taxon>
        <taxon>Neopterygii</taxon>
        <taxon>Teleostei</taxon>
        <taxon>Neoteleostei</taxon>
        <taxon>Acanthomorphata</taxon>
        <taxon>Ovalentaria</taxon>
        <taxon>Cichlomorphae</taxon>
        <taxon>Cichliformes</taxon>
        <taxon>Cichlidae</taxon>
        <taxon>African cichlids</taxon>
        <taxon>Pseudocrenilabrinae</taxon>
        <taxon>Oreochromini</taxon>
        <taxon>Oreochromis</taxon>
    </lineage>
</organism>
<sequence length="756" mass="87723">MKMLRLLLLISDQQVEVKVEEGSESVILPCKTTPSLPEDTTVKWTHSDRELMVVHMYSNRSDHLNDQDGFYRNRTMMNKDLLRTGDLSLTLKHPTERDSGGYICTIYRDKDILRQKVVLHHVRKPFPSWATALLVLLLLLLFSGGLLFHFRHYFMSVPWVGVDSGVESVQLICKNIDCLPKDAKVEWKDKNNRKVHVYENGSDQPEEQDNKYKNRTKMKRNLLEPGDLSLTLKHPTDGDNSTYTCTVYSREGNILLKKQVELKVRVPQVEVDSGVESVQLPFKTTLHLPEDAKVEWMDRYKLSTRLLSRNVHVYENGCDQPEEQHQVYIDRTKMNEDLLKTGDLSLTLKYPTDGDNHTYTCTIYSREGNTLLKRKVELKVRVPQVEVDSGVESVQLPFNTTLHLPEDAKVEWKISSYTKVHVYENSSDQPEKQHQAYRDRTKMNEDLLKTGDLSLTLKYPTDGDNYTYTCTVYSREGNILLKKQVELKVRVPQVEVDSGVESVQLPFNTTFHLPEDAKVEWKISSYTKVHVYENGSDQPEEQHQVYKDRTKMNEDLLKTGDLSLTLKYPTDGDNSTYTCTVYSRERNILLKKQVELKFTVCQVEVEEGAESVQLPFNTTQNLPEDAEVVWRRYEPYRKVRMYKNGSDQPEKQDQDYRDRTKMNEDLLKTGDLSLTLKYPTDWDSGEYRCDVWRSIWFIRRKTVLLKVKGLYFCVCMCVCLCLCVSDCLVSPLQGEFRFRIKQGTSGTEAAPLIRLL</sequence>
<dbReference type="SMART" id="SM00406">
    <property type="entry name" value="IGv"/>
    <property type="match status" value="3"/>
</dbReference>
<dbReference type="GO" id="GO:0071222">
    <property type="term" value="P:cellular response to lipopolysaccharide"/>
    <property type="evidence" value="ECO:0007669"/>
    <property type="project" value="TreeGrafter"/>
</dbReference>
<evidence type="ECO:0000256" key="6">
    <source>
        <dbReference type="ARBA" id="ARBA00023136"/>
    </source>
</evidence>
<dbReference type="InterPro" id="IPR036179">
    <property type="entry name" value="Ig-like_dom_sf"/>
</dbReference>
<keyword evidence="7" id="KW-1015">Disulfide bond</keyword>
<dbReference type="GO" id="GO:0042130">
    <property type="term" value="P:negative regulation of T cell proliferation"/>
    <property type="evidence" value="ECO:0007669"/>
    <property type="project" value="TreeGrafter"/>
</dbReference>
<evidence type="ECO:0000256" key="1">
    <source>
        <dbReference type="ARBA" id="ARBA00004251"/>
    </source>
</evidence>
<reference evidence="13" key="2">
    <citation type="submission" date="2025-08" db="UniProtKB">
        <authorList>
            <consortium name="Ensembl"/>
        </authorList>
    </citation>
    <scope>IDENTIFICATION</scope>
</reference>
<dbReference type="AlphaFoldDB" id="A0A669BNE2"/>
<feature type="domain" description="Ig-like" evidence="12">
    <location>
        <begin position="167"/>
        <end position="261"/>
    </location>
</feature>
<keyword evidence="6 11" id="KW-0472">Membrane</keyword>
<dbReference type="Ensembl" id="ENSONIT00000044812.1">
    <property type="protein sequence ID" value="ENSONIP00000035915.1"/>
    <property type="gene ID" value="ENSONIG00000013855.2"/>
</dbReference>
<comment type="subcellular location">
    <subcellularLocation>
        <location evidence="1">Cell membrane</location>
        <topology evidence="1">Single-pass type I membrane protein</topology>
    </subcellularLocation>
</comment>
<evidence type="ECO:0000313" key="13">
    <source>
        <dbReference type="Ensembl" id="ENSONIP00000035915.1"/>
    </source>
</evidence>
<dbReference type="GO" id="GO:0009897">
    <property type="term" value="C:external side of plasma membrane"/>
    <property type="evidence" value="ECO:0007669"/>
    <property type="project" value="TreeGrafter"/>
</dbReference>
<keyword evidence="4" id="KW-0732">Signal</keyword>
<proteinExistence type="predicted"/>
<dbReference type="PANTHER" id="PTHR25466">
    <property type="entry name" value="T-LYMPHOCYTE ACTIVATION ANTIGEN"/>
    <property type="match status" value="1"/>
</dbReference>
<keyword evidence="10" id="KW-0393">Immunoglobulin domain</keyword>
<feature type="domain" description="Ig-like" evidence="12">
    <location>
        <begin position="601"/>
        <end position="691"/>
    </location>
</feature>
<dbReference type="Gene3D" id="2.60.40.10">
    <property type="entry name" value="Immunoglobulins"/>
    <property type="match status" value="6"/>
</dbReference>
<dbReference type="SMART" id="SM00409">
    <property type="entry name" value="IG"/>
    <property type="match status" value="6"/>
</dbReference>
<reference evidence="14" key="1">
    <citation type="submission" date="2012-01" db="EMBL/GenBank/DDBJ databases">
        <title>The Genome Sequence of Oreochromis niloticus (Nile Tilapia).</title>
        <authorList>
            <consortium name="Broad Institute Genome Assembly Team"/>
            <consortium name="Broad Institute Sequencing Platform"/>
            <person name="Di Palma F."/>
            <person name="Johnson J."/>
            <person name="Lander E.S."/>
            <person name="Lindblad-Toh K."/>
        </authorList>
    </citation>
    <scope>NUCLEOTIDE SEQUENCE [LARGE SCALE GENOMIC DNA]</scope>
</reference>
<evidence type="ECO:0000259" key="12">
    <source>
        <dbReference type="PROSITE" id="PS50835"/>
    </source>
</evidence>
<evidence type="ECO:0000256" key="2">
    <source>
        <dbReference type="ARBA" id="ARBA00022475"/>
    </source>
</evidence>
<protein>
    <recommendedName>
        <fullName evidence="12">Ig-like domain-containing protein</fullName>
    </recommendedName>
</protein>
<dbReference type="InterPro" id="IPR007110">
    <property type="entry name" value="Ig-like_dom"/>
</dbReference>
<keyword evidence="14" id="KW-1185">Reference proteome</keyword>
<dbReference type="GeneTree" id="ENSGT00990000203878"/>
<keyword evidence="5 11" id="KW-1133">Transmembrane helix</keyword>
<evidence type="ECO:0000256" key="9">
    <source>
        <dbReference type="ARBA" id="ARBA00023180"/>
    </source>
</evidence>
<evidence type="ECO:0000313" key="14">
    <source>
        <dbReference type="Proteomes" id="UP000005207"/>
    </source>
</evidence>
<keyword evidence="9" id="KW-0325">Glycoprotein</keyword>
<dbReference type="InterPro" id="IPR013783">
    <property type="entry name" value="Ig-like_fold"/>
</dbReference>
<keyword evidence="3 11" id="KW-0812">Transmembrane</keyword>
<dbReference type="PANTHER" id="PTHR25466:SF14">
    <property type="entry name" value="BUTYROPHILIN SUBFAMILY 2 MEMBER A2-LIKE-RELATED"/>
    <property type="match status" value="1"/>
</dbReference>
<evidence type="ECO:0000256" key="3">
    <source>
        <dbReference type="ARBA" id="ARBA00022692"/>
    </source>
</evidence>
<evidence type="ECO:0000256" key="4">
    <source>
        <dbReference type="ARBA" id="ARBA00022729"/>
    </source>
</evidence>
<feature type="transmembrane region" description="Helical" evidence="11">
    <location>
        <begin position="129"/>
        <end position="150"/>
    </location>
</feature>
<evidence type="ECO:0000256" key="7">
    <source>
        <dbReference type="ARBA" id="ARBA00023157"/>
    </source>
</evidence>
<dbReference type="GO" id="GO:0007166">
    <property type="term" value="P:cell surface receptor signaling pathway"/>
    <property type="evidence" value="ECO:0007669"/>
    <property type="project" value="TreeGrafter"/>
</dbReference>
<evidence type="ECO:0000256" key="10">
    <source>
        <dbReference type="ARBA" id="ARBA00023319"/>
    </source>
</evidence>
<dbReference type="InterPro" id="IPR003599">
    <property type="entry name" value="Ig_sub"/>
</dbReference>
<accession>A0A669BNE2</accession>
<feature type="domain" description="Ig-like" evidence="12">
    <location>
        <begin position="462"/>
        <end position="595"/>
    </location>
</feature>
<evidence type="ECO:0000256" key="11">
    <source>
        <dbReference type="SAM" id="Phobius"/>
    </source>
</evidence>
<keyword evidence="8" id="KW-0675">Receptor</keyword>
<evidence type="ECO:0000256" key="5">
    <source>
        <dbReference type="ARBA" id="ARBA00022989"/>
    </source>
</evidence>
<dbReference type="SUPFAM" id="SSF48726">
    <property type="entry name" value="Immunoglobulin"/>
    <property type="match status" value="6"/>
</dbReference>
<dbReference type="FunCoup" id="A0A669BNE2">
    <property type="interactions" value="18"/>
</dbReference>
<dbReference type="Pfam" id="PF07686">
    <property type="entry name" value="V-set"/>
    <property type="match status" value="1"/>
</dbReference>
<dbReference type="PROSITE" id="PS50835">
    <property type="entry name" value="IG_LIKE"/>
    <property type="match status" value="4"/>
</dbReference>
<evidence type="ECO:0000256" key="8">
    <source>
        <dbReference type="ARBA" id="ARBA00023170"/>
    </source>
</evidence>
<reference evidence="13" key="3">
    <citation type="submission" date="2025-09" db="UniProtKB">
        <authorList>
            <consortium name="Ensembl"/>
        </authorList>
    </citation>
    <scope>IDENTIFICATION</scope>
</reference>
<name>A0A669BNE2_ORENI</name>
<dbReference type="Proteomes" id="UP000005207">
    <property type="component" value="Linkage group LG3"/>
</dbReference>
<dbReference type="InterPro" id="IPR051713">
    <property type="entry name" value="T-cell_Activation_Regulation"/>
</dbReference>
<dbReference type="GO" id="GO:0042102">
    <property type="term" value="P:positive regulation of T cell proliferation"/>
    <property type="evidence" value="ECO:0007669"/>
    <property type="project" value="TreeGrafter"/>
</dbReference>
<dbReference type="InParanoid" id="A0A669BNE2"/>
<keyword evidence="2" id="KW-1003">Cell membrane</keyword>
<feature type="domain" description="Ig-like" evidence="12">
    <location>
        <begin position="1"/>
        <end position="120"/>
    </location>
</feature>
<dbReference type="GO" id="GO:0006955">
    <property type="term" value="P:immune response"/>
    <property type="evidence" value="ECO:0007669"/>
    <property type="project" value="TreeGrafter"/>
</dbReference>